<sequence>MQKHKKKYLGFLLFIFLITLYILGGSISYKGLFYYYIGKEEKAIDYFFTHGKEGRASRGNIKKLINLYTEQKEYEKLFNLLPELAFHQKYHKPITEFLLEHAFISVGKEDFDGELPSVLVESFNLPPLSFEKYFLDEFSRDIIRLSLYIDDPKLYKLYRRAYFLLSDGVNIEHIVNKYPIDEIDELAIGYYFENNNFFLENVPEKFQELYNYILYSWLYFMGTSINPLVSDHQDLLESFVLAFNTLDQREQITFLKILFPYNNFSELAKYLDMPEAHLLSAISSMKSLYYRDEGIKLLDELYQEGIYSHLIPSLRNKNYLDFFDFNVTYDDILIFPDYPRGSHYFMYDIERDKYIEFVDSQFRYHTSSLKWSPKGNYVIATSYDNSLTIFEYTNPNKKSSKYMSSYGSLSFDVYERYDIFKRIYVIENIHPLKNYHWVSEKEFFYKSTENDELYLFDISTKHGRPIEEEYLKEKLQETEERQSAKFQYYFKEVPLEKPLGIYILYRKNLITGQEEELPFFTVKYIF</sequence>
<dbReference type="InterPro" id="IPR036322">
    <property type="entry name" value="WD40_repeat_dom_sf"/>
</dbReference>
<dbReference type="OrthoDB" id="2941641at2"/>
<dbReference type="Proteomes" id="UP000243819">
    <property type="component" value="Unassembled WGS sequence"/>
</dbReference>
<dbReference type="AlphaFoldDB" id="A0A1I0BAB0"/>
<gene>
    <name evidence="1" type="ORF">SAMN03080614_103516</name>
</gene>
<organism evidence="1 2">
    <name type="scientific">Anaerobranca gottschalkii DSM 13577</name>
    <dbReference type="NCBI Taxonomy" id="1120990"/>
    <lineage>
        <taxon>Bacteria</taxon>
        <taxon>Bacillati</taxon>
        <taxon>Bacillota</taxon>
        <taxon>Clostridia</taxon>
        <taxon>Eubacteriales</taxon>
        <taxon>Proteinivoracaceae</taxon>
        <taxon>Anaerobranca</taxon>
    </lineage>
</organism>
<dbReference type="EMBL" id="FOIF01000035">
    <property type="protein sequence ID" value="SET03724.1"/>
    <property type="molecule type" value="Genomic_DNA"/>
</dbReference>
<name>A0A1I0BAB0_9FIRM</name>
<proteinExistence type="predicted"/>
<evidence type="ECO:0000313" key="1">
    <source>
        <dbReference type="EMBL" id="SET03724.1"/>
    </source>
</evidence>
<reference evidence="2" key="1">
    <citation type="submission" date="2016-10" db="EMBL/GenBank/DDBJ databases">
        <authorList>
            <person name="Varghese N."/>
            <person name="Submissions S."/>
        </authorList>
    </citation>
    <scope>NUCLEOTIDE SEQUENCE [LARGE SCALE GENOMIC DNA]</scope>
    <source>
        <strain evidence="2">DSM 13577</strain>
    </source>
</reference>
<dbReference type="STRING" id="1120990.SAMN03080614_103516"/>
<dbReference type="SUPFAM" id="SSF50978">
    <property type="entry name" value="WD40 repeat-like"/>
    <property type="match status" value="1"/>
</dbReference>
<dbReference type="RefSeq" id="WP_091351061.1">
    <property type="nucleotide sequence ID" value="NZ_FOIF01000035.1"/>
</dbReference>
<evidence type="ECO:0000313" key="2">
    <source>
        <dbReference type="Proteomes" id="UP000243819"/>
    </source>
</evidence>
<accession>A0A1I0BAB0</accession>
<keyword evidence="2" id="KW-1185">Reference proteome</keyword>
<protein>
    <submittedName>
        <fullName evidence="1">Uncharacterized protein</fullName>
    </submittedName>
</protein>